<keyword evidence="7 8" id="KW-0173">Coenzyme A biosynthesis</keyword>
<keyword evidence="10" id="KW-0175">Coiled coil</keyword>
<dbReference type="RefSeq" id="WP_034986518.1">
    <property type="nucleotide sequence ID" value="NZ_AYZF01000017.1"/>
</dbReference>
<comment type="function">
    <text evidence="8">Catalyzes the phosphorylation of the 3'-hydroxyl group of dephosphocoenzyme A to form coenzyme A.</text>
</comment>
<dbReference type="PANTHER" id="PTHR10695:SF46">
    <property type="entry name" value="BIFUNCTIONAL COENZYME A SYNTHASE-RELATED"/>
    <property type="match status" value="1"/>
</dbReference>
<dbReference type="PROSITE" id="PS51219">
    <property type="entry name" value="DPCK"/>
    <property type="match status" value="1"/>
</dbReference>
<dbReference type="GO" id="GO:0015937">
    <property type="term" value="P:coenzyme A biosynthetic process"/>
    <property type="evidence" value="ECO:0007669"/>
    <property type="project" value="UniProtKB-UniRule"/>
</dbReference>
<evidence type="ECO:0000256" key="1">
    <source>
        <dbReference type="ARBA" id="ARBA00009018"/>
    </source>
</evidence>
<comment type="catalytic activity">
    <reaction evidence="8">
        <text>3'-dephospho-CoA + ATP = ADP + CoA + H(+)</text>
        <dbReference type="Rhea" id="RHEA:18245"/>
        <dbReference type="ChEBI" id="CHEBI:15378"/>
        <dbReference type="ChEBI" id="CHEBI:30616"/>
        <dbReference type="ChEBI" id="CHEBI:57287"/>
        <dbReference type="ChEBI" id="CHEBI:57328"/>
        <dbReference type="ChEBI" id="CHEBI:456216"/>
        <dbReference type="EC" id="2.7.1.24"/>
    </reaction>
</comment>
<dbReference type="NCBIfam" id="TIGR00152">
    <property type="entry name" value="dephospho-CoA kinase"/>
    <property type="match status" value="1"/>
</dbReference>
<keyword evidence="2 8" id="KW-0963">Cytoplasm</keyword>
<feature type="coiled-coil region" evidence="10">
    <location>
        <begin position="145"/>
        <end position="172"/>
    </location>
</feature>
<name>A0A023CUH8_9LACO</name>
<sequence length="199" mass="22492">MTYILGLTGGIASGKSTVSAFLKEKGAVVLDGDIIARQVIEPGTPGLAKLKAAFGAEIIQEDGSLNRKLLGQRVFNNEKQLQKLNAIMGPLIRQKFEEGIEQARQLKTKLLVLEIPLLFEGHYEQYCDSVMTVSVPHAIQVERLMERNKLNRHEAERRIRAQMDQIERNRRADIVIDNSKQVEETLAQVIKWLIMNKFA</sequence>
<evidence type="ECO:0000256" key="7">
    <source>
        <dbReference type="ARBA" id="ARBA00022993"/>
    </source>
</evidence>
<dbReference type="InterPro" id="IPR001977">
    <property type="entry name" value="Depp_CoAkinase"/>
</dbReference>
<dbReference type="GO" id="GO:0005737">
    <property type="term" value="C:cytoplasm"/>
    <property type="evidence" value="ECO:0007669"/>
    <property type="project" value="UniProtKB-SubCell"/>
</dbReference>
<comment type="similarity">
    <text evidence="1 8">Belongs to the CoaE family.</text>
</comment>
<dbReference type="InterPro" id="IPR027417">
    <property type="entry name" value="P-loop_NTPase"/>
</dbReference>
<evidence type="ECO:0000256" key="9">
    <source>
        <dbReference type="NCBIfam" id="TIGR00152"/>
    </source>
</evidence>
<dbReference type="HAMAP" id="MF_00376">
    <property type="entry name" value="Dephospho_CoA_kinase"/>
    <property type="match status" value="1"/>
</dbReference>
<dbReference type="UniPathway" id="UPA00241">
    <property type="reaction ID" value="UER00356"/>
</dbReference>
<dbReference type="Gene3D" id="3.40.50.300">
    <property type="entry name" value="P-loop containing nucleotide triphosphate hydrolases"/>
    <property type="match status" value="1"/>
</dbReference>
<dbReference type="eggNOG" id="COG0237">
    <property type="taxonomic scope" value="Bacteria"/>
</dbReference>
<evidence type="ECO:0000256" key="5">
    <source>
        <dbReference type="ARBA" id="ARBA00022777"/>
    </source>
</evidence>
<organism evidence="11 12">
    <name type="scientific">Liquorilactobacillus sucicola DSM 21376 = JCM 15457</name>
    <dbReference type="NCBI Taxonomy" id="1423806"/>
    <lineage>
        <taxon>Bacteria</taxon>
        <taxon>Bacillati</taxon>
        <taxon>Bacillota</taxon>
        <taxon>Bacilli</taxon>
        <taxon>Lactobacillales</taxon>
        <taxon>Lactobacillaceae</taxon>
        <taxon>Liquorilactobacillus</taxon>
    </lineage>
</organism>
<keyword evidence="6 8" id="KW-0067">ATP-binding</keyword>
<evidence type="ECO:0000256" key="8">
    <source>
        <dbReference type="HAMAP-Rule" id="MF_00376"/>
    </source>
</evidence>
<reference evidence="11 12" key="1">
    <citation type="journal article" date="2015" name="Genome Announc.">
        <title>Expanding the biotechnology potential of lactobacilli through comparative genomics of 213 strains and associated genera.</title>
        <authorList>
            <person name="Sun Z."/>
            <person name="Harris H.M."/>
            <person name="McCann A."/>
            <person name="Guo C."/>
            <person name="Argimon S."/>
            <person name="Zhang W."/>
            <person name="Yang X."/>
            <person name="Jeffery I.B."/>
            <person name="Cooney J.C."/>
            <person name="Kagawa T.F."/>
            <person name="Liu W."/>
            <person name="Song Y."/>
            <person name="Salvetti E."/>
            <person name="Wrobel A."/>
            <person name="Rasinkangas P."/>
            <person name="Parkhill J."/>
            <person name="Rea M.C."/>
            <person name="O'Sullivan O."/>
            <person name="Ritari J."/>
            <person name="Douillard F.P."/>
            <person name="Paul Ross R."/>
            <person name="Yang R."/>
            <person name="Briner A.E."/>
            <person name="Felis G.E."/>
            <person name="de Vos W.M."/>
            <person name="Barrangou R."/>
            <person name="Klaenhammer T.R."/>
            <person name="Caufield P.W."/>
            <person name="Cui Y."/>
            <person name="Zhang H."/>
            <person name="O'Toole P.W."/>
        </authorList>
    </citation>
    <scope>NUCLEOTIDE SEQUENCE [LARGE SCALE GENOMIC DNA]</scope>
    <source>
        <strain evidence="11 12">DSM 21376</strain>
    </source>
</reference>
<dbReference type="SUPFAM" id="SSF52540">
    <property type="entry name" value="P-loop containing nucleoside triphosphate hydrolases"/>
    <property type="match status" value="1"/>
</dbReference>
<feature type="binding site" evidence="8">
    <location>
        <begin position="12"/>
        <end position="17"/>
    </location>
    <ligand>
        <name>ATP</name>
        <dbReference type="ChEBI" id="CHEBI:30616"/>
    </ligand>
</feature>
<dbReference type="AlphaFoldDB" id="A0A023CUH8"/>
<dbReference type="EMBL" id="AYZF01000017">
    <property type="protein sequence ID" value="KRN05168.1"/>
    <property type="molecule type" value="Genomic_DNA"/>
</dbReference>
<dbReference type="EC" id="2.7.1.24" evidence="8 9"/>
<protein>
    <recommendedName>
        <fullName evidence="8 9">Dephospho-CoA kinase</fullName>
        <ecNumber evidence="8 9">2.7.1.24</ecNumber>
    </recommendedName>
    <alternativeName>
        <fullName evidence="8">Dephosphocoenzyme A kinase</fullName>
    </alternativeName>
</protein>
<dbReference type="PATRIC" id="fig|1423806.3.peg.1740"/>
<comment type="caution">
    <text evidence="11">The sequence shown here is derived from an EMBL/GenBank/DDBJ whole genome shotgun (WGS) entry which is preliminary data.</text>
</comment>
<keyword evidence="5 8" id="KW-0418">Kinase</keyword>
<evidence type="ECO:0000256" key="10">
    <source>
        <dbReference type="SAM" id="Coils"/>
    </source>
</evidence>
<keyword evidence="12" id="KW-1185">Reference proteome</keyword>
<dbReference type="GO" id="GO:0004140">
    <property type="term" value="F:dephospho-CoA kinase activity"/>
    <property type="evidence" value="ECO:0007669"/>
    <property type="project" value="UniProtKB-UniRule"/>
</dbReference>
<keyword evidence="3 8" id="KW-0808">Transferase</keyword>
<evidence type="ECO:0000313" key="11">
    <source>
        <dbReference type="EMBL" id="KRN05168.1"/>
    </source>
</evidence>
<evidence type="ECO:0000256" key="6">
    <source>
        <dbReference type="ARBA" id="ARBA00022840"/>
    </source>
</evidence>
<comment type="pathway">
    <text evidence="8">Cofactor biosynthesis; coenzyme A biosynthesis; CoA from (R)-pantothenate: step 5/5.</text>
</comment>
<comment type="subcellular location">
    <subcellularLocation>
        <location evidence="8">Cytoplasm</location>
    </subcellularLocation>
</comment>
<proteinExistence type="inferred from homology"/>
<dbReference type="FunFam" id="3.40.50.300:FF:000991">
    <property type="entry name" value="Dephospho-CoA kinase"/>
    <property type="match status" value="1"/>
</dbReference>
<evidence type="ECO:0000256" key="2">
    <source>
        <dbReference type="ARBA" id="ARBA00022490"/>
    </source>
</evidence>
<dbReference type="PANTHER" id="PTHR10695">
    <property type="entry name" value="DEPHOSPHO-COA KINASE-RELATED"/>
    <property type="match status" value="1"/>
</dbReference>
<dbReference type="STRING" id="1423806.FD15_GL001712"/>
<dbReference type="Proteomes" id="UP000050961">
    <property type="component" value="Unassembled WGS sequence"/>
</dbReference>
<evidence type="ECO:0000313" key="12">
    <source>
        <dbReference type="Proteomes" id="UP000050961"/>
    </source>
</evidence>
<keyword evidence="4 8" id="KW-0547">Nucleotide-binding</keyword>
<gene>
    <name evidence="8" type="primary">coaE</name>
    <name evidence="11" type="ORF">FD15_GL001712</name>
</gene>
<evidence type="ECO:0000256" key="3">
    <source>
        <dbReference type="ARBA" id="ARBA00022679"/>
    </source>
</evidence>
<dbReference type="OrthoDB" id="9812943at2"/>
<dbReference type="Pfam" id="PF01121">
    <property type="entry name" value="CoaE"/>
    <property type="match status" value="1"/>
</dbReference>
<evidence type="ECO:0000256" key="4">
    <source>
        <dbReference type="ARBA" id="ARBA00022741"/>
    </source>
</evidence>
<dbReference type="GO" id="GO:0005524">
    <property type="term" value="F:ATP binding"/>
    <property type="evidence" value="ECO:0007669"/>
    <property type="project" value="UniProtKB-UniRule"/>
</dbReference>
<accession>A0A023CUH8</accession>
<dbReference type="CDD" id="cd02022">
    <property type="entry name" value="DPCK"/>
    <property type="match status" value="1"/>
</dbReference>